<feature type="region of interest" description="Disordered" evidence="1">
    <location>
        <begin position="23"/>
        <end position="65"/>
    </location>
</feature>
<dbReference type="EMBL" id="APAU02000036">
    <property type="protein sequence ID" value="EUB59965.1"/>
    <property type="molecule type" value="Genomic_DNA"/>
</dbReference>
<reference evidence="2 3" key="1">
    <citation type="journal article" date="2013" name="Nat. Genet.">
        <title>The genome of the hydatid tapeworm Echinococcus granulosus.</title>
        <authorList>
            <person name="Zheng H."/>
            <person name="Zhang W."/>
            <person name="Zhang L."/>
            <person name="Zhang Z."/>
            <person name="Li J."/>
            <person name="Lu G."/>
            <person name="Zhu Y."/>
            <person name="Wang Y."/>
            <person name="Huang Y."/>
            <person name="Liu J."/>
            <person name="Kang H."/>
            <person name="Chen J."/>
            <person name="Wang L."/>
            <person name="Chen A."/>
            <person name="Yu S."/>
            <person name="Gao Z."/>
            <person name="Jin L."/>
            <person name="Gu W."/>
            <person name="Wang Z."/>
            <person name="Zhao L."/>
            <person name="Shi B."/>
            <person name="Wen H."/>
            <person name="Lin R."/>
            <person name="Jones M.K."/>
            <person name="Brejova B."/>
            <person name="Vinar T."/>
            <person name="Zhao G."/>
            <person name="McManus D.P."/>
            <person name="Chen Z."/>
            <person name="Zhou Y."/>
            <person name="Wang S."/>
        </authorList>
    </citation>
    <scope>NUCLEOTIDE SEQUENCE [LARGE SCALE GENOMIC DNA]</scope>
</reference>
<name>W6UEZ9_ECHGR</name>
<dbReference type="GeneID" id="36340841"/>
<comment type="caution">
    <text evidence="2">The sequence shown here is derived from an EMBL/GenBank/DDBJ whole genome shotgun (WGS) entry which is preliminary data.</text>
</comment>
<dbReference type="CTD" id="36340841"/>
<dbReference type="RefSeq" id="XP_024351161.1">
    <property type="nucleotide sequence ID" value="XM_024494375.1"/>
</dbReference>
<dbReference type="KEGG" id="egl:EGR_05126"/>
<evidence type="ECO:0000313" key="2">
    <source>
        <dbReference type="EMBL" id="EUB59965.1"/>
    </source>
</evidence>
<proteinExistence type="predicted"/>
<accession>W6UEZ9</accession>
<sequence>MQQHEKGTVTFVTALAAKQSYISPRATSQRQRQLHEALMRSSTNSSGFARNEREGKMGGVIRGPCALPSKKEGAVESSYRKPAKFAQPETCQSIMRLASHKTYSKREKAPMSIGFTTEGIEKRMKQFPIPKSHSVFAVTVPLYTAIRRNCLAETMQNTAREDTMPGHEALVE</sequence>
<gene>
    <name evidence="2" type="ORF">EGR_05126</name>
</gene>
<dbReference type="AlphaFoldDB" id="W6UEZ9"/>
<dbReference type="Proteomes" id="UP000019149">
    <property type="component" value="Unassembled WGS sequence"/>
</dbReference>
<keyword evidence="3" id="KW-1185">Reference proteome</keyword>
<organism evidence="2 3">
    <name type="scientific">Echinococcus granulosus</name>
    <name type="common">Hydatid tapeworm</name>
    <dbReference type="NCBI Taxonomy" id="6210"/>
    <lineage>
        <taxon>Eukaryota</taxon>
        <taxon>Metazoa</taxon>
        <taxon>Spiralia</taxon>
        <taxon>Lophotrochozoa</taxon>
        <taxon>Platyhelminthes</taxon>
        <taxon>Cestoda</taxon>
        <taxon>Eucestoda</taxon>
        <taxon>Cyclophyllidea</taxon>
        <taxon>Taeniidae</taxon>
        <taxon>Echinococcus</taxon>
        <taxon>Echinococcus granulosus group</taxon>
    </lineage>
</organism>
<evidence type="ECO:0000256" key="1">
    <source>
        <dbReference type="SAM" id="MobiDB-lite"/>
    </source>
</evidence>
<protein>
    <submittedName>
        <fullName evidence="2">Uncharacterized protein</fullName>
    </submittedName>
</protein>
<evidence type="ECO:0000313" key="3">
    <source>
        <dbReference type="Proteomes" id="UP000019149"/>
    </source>
</evidence>